<name>A0A0F9BLU4_9ZZZZ</name>
<dbReference type="EMBL" id="LAZR01040301">
    <property type="protein sequence ID" value="KKL14832.1"/>
    <property type="molecule type" value="Genomic_DNA"/>
</dbReference>
<protein>
    <submittedName>
        <fullName evidence="1">Uncharacterized protein</fullName>
    </submittedName>
</protein>
<accession>A0A0F9BLU4</accession>
<gene>
    <name evidence="1" type="ORF">LCGC14_2511740</name>
</gene>
<comment type="caution">
    <text evidence="1">The sequence shown here is derived from an EMBL/GenBank/DDBJ whole genome shotgun (WGS) entry which is preliminary data.</text>
</comment>
<proteinExistence type="predicted"/>
<dbReference type="AlphaFoldDB" id="A0A0F9BLU4"/>
<evidence type="ECO:0000313" key="1">
    <source>
        <dbReference type="EMBL" id="KKL14832.1"/>
    </source>
</evidence>
<sequence>MIIIKTIFQCTYCDAVHVHSLKTSVGMQLFHLEPMQISRLIPDDWHILDAVIVVCGNHDIVIKGKDWFVKDVV</sequence>
<organism evidence="1">
    <name type="scientific">marine sediment metagenome</name>
    <dbReference type="NCBI Taxonomy" id="412755"/>
    <lineage>
        <taxon>unclassified sequences</taxon>
        <taxon>metagenomes</taxon>
        <taxon>ecological metagenomes</taxon>
    </lineage>
</organism>
<reference evidence="1" key="1">
    <citation type="journal article" date="2015" name="Nature">
        <title>Complex archaea that bridge the gap between prokaryotes and eukaryotes.</title>
        <authorList>
            <person name="Spang A."/>
            <person name="Saw J.H."/>
            <person name="Jorgensen S.L."/>
            <person name="Zaremba-Niedzwiedzka K."/>
            <person name="Martijn J."/>
            <person name="Lind A.E."/>
            <person name="van Eijk R."/>
            <person name="Schleper C."/>
            <person name="Guy L."/>
            <person name="Ettema T.J."/>
        </authorList>
    </citation>
    <scope>NUCLEOTIDE SEQUENCE</scope>
</reference>